<evidence type="ECO:0000313" key="2">
    <source>
        <dbReference type="EMBL" id="KAF9734982.1"/>
    </source>
</evidence>
<evidence type="ECO:0000259" key="1">
    <source>
        <dbReference type="PROSITE" id="PS51468"/>
    </source>
</evidence>
<proteinExistence type="predicted"/>
<dbReference type="Proteomes" id="UP000756921">
    <property type="component" value="Unassembled WGS sequence"/>
</dbReference>
<comment type="caution">
    <text evidence="2">The sequence shown here is derived from an EMBL/GenBank/DDBJ whole genome shotgun (WGS) entry which is preliminary data.</text>
</comment>
<dbReference type="PANTHER" id="PTHR45737:SF6">
    <property type="entry name" value="VON WILLEBRAND FACTOR A DOMAIN-CONTAINING PROTEIN 5A"/>
    <property type="match status" value="1"/>
</dbReference>
<organism evidence="2 3">
    <name type="scientific">Paraphaeosphaeria minitans</name>
    <dbReference type="NCBI Taxonomy" id="565426"/>
    <lineage>
        <taxon>Eukaryota</taxon>
        <taxon>Fungi</taxon>
        <taxon>Dikarya</taxon>
        <taxon>Ascomycota</taxon>
        <taxon>Pezizomycotina</taxon>
        <taxon>Dothideomycetes</taxon>
        <taxon>Pleosporomycetidae</taxon>
        <taxon>Pleosporales</taxon>
        <taxon>Massarineae</taxon>
        <taxon>Didymosphaeriaceae</taxon>
        <taxon>Paraphaeosphaeria</taxon>
    </lineage>
</organism>
<accession>A0A9P6GG26</accession>
<protein>
    <submittedName>
        <fullName evidence="2">von willebrand domain containing protein</fullName>
    </submittedName>
</protein>
<evidence type="ECO:0000313" key="3">
    <source>
        <dbReference type="Proteomes" id="UP000756921"/>
    </source>
</evidence>
<sequence length="203" mass="22155">MNLKKSAALLEQLPNGADVFTTSVSNIPKSSIVEVSITYIQELKHDAEVDGVRLTVPTSISPQYGLCPGELMEQSAVDNTEGMSLTIYVRMVEGFPIKKIMSPSHPNEVSLGCLSGSTNDEYPSLEKDFVLQAVAKDVGIPQATLEIHPMLLNQRAVPMFNNLKPHKPEIIFLADRSGSMDDNIPTLISAMNVFLKSIPVGRM</sequence>
<dbReference type="EMBL" id="WJXW01000006">
    <property type="protein sequence ID" value="KAF9734982.1"/>
    <property type="molecule type" value="Genomic_DNA"/>
</dbReference>
<dbReference type="OrthoDB" id="1729737at2759"/>
<reference evidence="2" key="1">
    <citation type="journal article" date="2020" name="Mol. Plant Microbe Interact.">
        <title>Genome Sequence of the Biocontrol Agent Coniothyrium minitans strain Conio (IMI 134523).</title>
        <authorList>
            <person name="Patel D."/>
            <person name="Shittu T.A."/>
            <person name="Baroncelli R."/>
            <person name="Muthumeenakshi S."/>
            <person name="Osborne T.H."/>
            <person name="Janganan T.K."/>
            <person name="Sreenivasaprasad S."/>
        </authorList>
    </citation>
    <scope>NUCLEOTIDE SEQUENCE</scope>
    <source>
        <strain evidence="2">Conio</strain>
    </source>
</reference>
<dbReference type="AlphaFoldDB" id="A0A9P6GG26"/>
<dbReference type="PROSITE" id="PS51468">
    <property type="entry name" value="VIT"/>
    <property type="match status" value="1"/>
</dbReference>
<gene>
    <name evidence="2" type="ORF">PMIN01_06387</name>
</gene>
<keyword evidence="3" id="KW-1185">Reference proteome</keyword>
<dbReference type="InterPro" id="IPR013694">
    <property type="entry name" value="VIT"/>
</dbReference>
<feature type="domain" description="VIT" evidence="1">
    <location>
        <begin position="1"/>
        <end position="41"/>
    </location>
</feature>
<name>A0A9P6GG26_9PLEO</name>
<dbReference type="PANTHER" id="PTHR45737">
    <property type="entry name" value="VON WILLEBRAND FACTOR A DOMAIN-CONTAINING PROTEIN 5A"/>
    <property type="match status" value="1"/>
</dbReference>